<dbReference type="PANTHER" id="PTHR48081:SF8">
    <property type="entry name" value="ALPHA_BETA HYDROLASE FOLD-3 DOMAIN-CONTAINING PROTEIN-RELATED"/>
    <property type="match status" value="1"/>
</dbReference>
<accession>A0ABR4LI75</accession>
<comment type="caution">
    <text evidence="3">The sequence shown here is derived from an EMBL/GenBank/DDBJ whole genome shotgun (WGS) entry which is preliminary data.</text>
</comment>
<evidence type="ECO:0000259" key="2">
    <source>
        <dbReference type="Pfam" id="PF07859"/>
    </source>
</evidence>
<organism evidence="3 4">
    <name type="scientific">Aspergillus lucknowensis</name>
    <dbReference type="NCBI Taxonomy" id="176173"/>
    <lineage>
        <taxon>Eukaryota</taxon>
        <taxon>Fungi</taxon>
        <taxon>Dikarya</taxon>
        <taxon>Ascomycota</taxon>
        <taxon>Pezizomycotina</taxon>
        <taxon>Eurotiomycetes</taxon>
        <taxon>Eurotiomycetidae</taxon>
        <taxon>Eurotiales</taxon>
        <taxon>Aspergillaceae</taxon>
        <taxon>Aspergillus</taxon>
        <taxon>Aspergillus subgen. Nidulantes</taxon>
    </lineage>
</organism>
<name>A0ABR4LI75_9EURO</name>
<dbReference type="RefSeq" id="XP_070883229.1">
    <property type="nucleotide sequence ID" value="XM_071033553.1"/>
</dbReference>
<protein>
    <submittedName>
        <fullName evidence="3">Alpha/Beta hydrolase protein</fullName>
    </submittedName>
</protein>
<dbReference type="Gene3D" id="3.40.50.1820">
    <property type="entry name" value="alpha/beta hydrolase"/>
    <property type="match status" value="1"/>
</dbReference>
<evidence type="ECO:0000313" key="4">
    <source>
        <dbReference type="Proteomes" id="UP001610432"/>
    </source>
</evidence>
<keyword evidence="4" id="KW-1185">Reference proteome</keyword>
<evidence type="ECO:0000313" key="3">
    <source>
        <dbReference type="EMBL" id="KAL2864250.1"/>
    </source>
</evidence>
<dbReference type="EMBL" id="JBFXLQ010000042">
    <property type="protein sequence ID" value="KAL2864250.1"/>
    <property type="molecule type" value="Genomic_DNA"/>
</dbReference>
<dbReference type="InterPro" id="IPR050300">
    <property type="entry name" value="GDXG_lipolytic_enzyme"/>
</dbReference>
<feature type="domain" description="Alpha/beta hydrolase fold-3" evidence="2">
    <location>
        <begin position="81"/>
        <end position="292"/>
    </location>
</feature>
<reference evidence="3 4" key="1">
    <citation type="submission" date="2024-07" db="EMBL/GenBank/DDBJ databases">
        <title>Section-level genome sequencing and comparative genomics of Aspergillus sections Usti and Cavernicolus.</title>
        <authorList>
            <consortium name="Lawrence Berkeley National Laboratory"/>
            <person name="Nybo J.L."/>
            <person name="Vesth T.C."/>
            <person name="Theobald S."/>
            <person name="Frisvad J.C."/>
            <person name="Larsen T.O."/>
            <person name="Kjaerboelling I."/>
            <person name="Rothschild-Mancinelli K."/>
            <person name="Lyhne E.K."/>
            <person name="Kogle M.E."/>
            <person name="Barry K."/>
            <person name="Clum A."/>
            <person name="Na H."/>
            <person name="Ledsgaard L."/>
            <person name="Lin J."/>
            <person name="Lipzen A."/>
            <person name="Kuo A."/>
            <person name="Riley R."/>
            <person name="Mondo S."/>
            <person name="Labutti K."/>
            <person name="Haridas S."/>
            <person name="Pangalinan J."/>
            <person name="Salamov A.A."/>
            <person name="Simmons B.A."/>
            <person name="Magnuson J.K."/>
            <person name="Chen J."/>
            <person name="Drula E."/>
            <person name="Henrissat B."/>
            <person name="Wiebenga A."/>
            <person name="Lubbers R.J."/>
            <person name="Gomes A.C."/>
            <person name="Macurrencykelacurrency M.R."/>
            <person name="Stajich J."/>
            <person name="Grigoriev I.V."/>
            <person name="Mortensen U.H."/>
            <person name="De Vries R.P."/>
            <person name="Baker S.E."/>
            <person name="Andersen M.R."/>
        </authorList>
    </citation>
    <scope>NUCLEOTIDE SEQUENCE [LARGE SCALE GENOMIC DNA]</scope>
    <source>
        <strain evidence="3 4">CBS 449.75</strain>
    </source>
</reference>
<proteinExistence type="predicted"/>
<dbReference type="GO" id="GO:0016787">
    <property type="term" value="F:hydrolase activity"/>
    <property type="evidence" value="ECO:0007669"/>
    <property type="project" value="UniProtKB-KW"/>
</dbReference>
<dbReference type="Pfam" id="PF07859">
    <property type="entry name" value="Abhydrolase_3"/>
    <property type="match status" value="1"/>
</dbReference>
<dbReference type="Proteomes" id="UP001610432">
    <property type="component" value="Unassembled WGS sequence"/>
</dbReference>
<dbReference type="SUPFAM" id="SSF53474">
    <property type="entry name" value="alpha/beta-Hydrolases"/>
    <property type="match status" value="1"/>
</dbReference>
<dbReference type="PANTHER" id="PTHR48081">
    <property type="entry name" value="AB HYDROLASE SUPERFAMILY PROTEIN C4A8.06C"/>
    <property type="match status" value="1"/>
</dbReference>
<dbReference type="InterPro" id="IPR029058">
    <property type="entry name" value="AB_hydrolase_fold"/>
</dbReference>
<keyword evidence="1 3" id="KW-0378">Hydrolase</keyword>
<gene>
    <name evidence="3" type="ORF">BJX67DRAFT_383912</name>
</gene>
<dbReference type="GeneID" id="98148625"/>
<evidence type="ECO:0000256" key="1">
    <source>
        <dbReference type="ARBA" id="ARBA00022801"/>
    </source>
</evidence>
<dbReference type="InterPro" id="IPR013094">
    <property type="entry name" value="AB_hydrolase_3"/>
</dbReference>
<sequence>MHPEYLLLAEREPYIILDDEFNVPKLRERELSYMIAVAKTVKPNPNVIETDRRVPVRDGTSIPVRLHSPRKPPTGGSPIFVMLHSGGYCIGGLNNRLQDCRMLVEKWGFVVVNIDYRLAPEHPFPTAVYDAYDVVRWTAANYEEIGANPAAGFIVGGNSTGATLGAIIALLARDEELNPPLTGQLLSIPSVVDPSVVPKEYEEELLSREQNADAPYYLNKLNSVFQGRPSFSFCFVQGHQRLTESSCIQSGPCIICGLDPARDDGFIYDQALRNAGVKTRVDVYPGLPHAFWAFLPQLEATRQYEEDLAAGIEWLLDRGRAADVETRI</sequence>